<dbReference type="RefSeq" id="WP_203688473.1">
    <property type="nucleotide sequence ID" value="NZ_BAAALC010000037.1"/>
</dbReference>
<feature type="region of interest" description="Disordered" evidence="1">
    <location>
        <begin position="1"/>
        <end position="20"/>
    </location>
</feature>
<comment type="caution">
    <text evidence="2">The sequence shown here is derived from an EMBL/GenBank/DDBJ whole genome shotgun (WGS) entry which is preliminary data.</text>
</comment>
<organism evidence="2 3">
    <name type="scientific">Catellatospora coxensis</name>
    <dbReference type="NCBI Taxonomy" id="310354"/>
    <lineage>
        <taxon>Bacteria</taxon>
        <taxon>Bacillati</taxon>
        <taxon>Actinomycetota</taxon>
        <taxon>Actinomycetes</taxon>
        <taxon>Micromonosporales</taxon>
        <taxon>Micromonosporaceae</taxon>
        <taxon>Catellatospora</taxon>
    </lineage>
</organism>
<proteinExistence type="predicted"/>
<feature type="compositionally biased region" description="Basic and acidic residues" evidence="1">
    <location>
        <begin position="1"/>
        <end position="16"/>
    </location>
</feature>
<gene>
    <name evidence="2" type="ORF">Cco03nite_07250</name>
</gene>
<keyword evidence="3" id="KW-1185">Reference proteome</keyword>
<name>A0A8J3KMY5_9ACTN</name>
<dbReference type="AlphaFoldDB" id="A0A8J3KMY5"/>
<dbReference type="Proteomes" id="UP000630887">
    <property type="component" value="Unassembled WGS sequence"/>
</dbReference>
<dbReference type="EMBL" id="BONI01000004">
    <property type="protein sequence ID" value="GIG04025.1"/>
    <property type="molecule type" value="Genomic_DNA"/>
</dbReference>
<sequence>MPTTDEHEEHDRRRQVEQFTATRFAQRLADPALQRQIQTQALTDSPDPLAREIAAQLADGTATVRQMLASGVYHELLTRGIERMPTLPYAAIIKTAVDQDRKGAA</sequence>
<evidence type="ECO:0000256" key="1">
    <source>
        <dbReference type="SAM" id="MobiDB-lite"/>
    </source>
</evidence>
<evidence type="ECO:0000313" key="3">
    <source>
        <dbReference type="Proteomes" id="UP000630887"/>
    </source>
</evidence>
<evidence type="ECO:0000313" key="2">
    <source>
        <dbReference type="EMBL" id="GIG04025.1"/>
    </source>
</evidence>
<protein>
    <submittedName>
        <fullName evidence="2">Uncharacterized protein</fullName>
    </submittedName>
</protein>
<reference evidence="2 3" key="1">
    <citation type="submission" date="2021-01" db="EMBL/GenBank/DDBJ databases">
        <title>Whole genome shotgun sequence of Catellatospora coxensis NBRC 107359.</title>
        <authorList>
            <person name="Komaki H."/>
            <person name="Tamura T."/>
        </authorList>
    </citation>
    <scope>NUCLEOTIDE SEQUENCE [LARGE SCALE GENOMIC DNA]</scope>
    <source>
        <strain evidence="2 3">NBRC 107359</strain>
    </source>
</reference>
<accession>A0A8J3KMY5</accession>